<feature type="compositionally biased region" description="Basic residues" evidence="1">
    <location>
        <begin position="1"/>
        <end position="10"/>
    </location>
</feature>
<name>A0A1G6K2P9_9PSEU</name>
<feature type="region of interest" description="Disordered" evidence="1">
    <location>
        <begin position="1"/>
        <end position="34"/>
    </location>
</feature>
<reference evidence="3" key="1">
    <citation type="submission" date="2016-10" db="EMBL/GenBank/DDBJ databases">
        <authorList>
            <person name="Varghese N."/>
            <person name="Submissions S."/>
        </authorList>
    </citation>
    <scope>NUCLEOTIDE SEQUENCE [LARGE SCALE GENOMIC DNA]</scope>
    <source>
        <strain evidence="3">IBRC-M 10403</strain>
    </source>
</reference>
<evidence type="ECO:0000313" key="3">
    <source>
        <dbReference type="Proteomes" id="UP000199501"/>
    </source>
</evidence>
<evidence type="ECO:0000313" key="2">
    <source>
        <dbReference type="EMBL" id="SDC25227.1"/>
    </source>
</evidence>
<protein>
    <submittedName>
        <fullName evidence="2">Uncharacterized protein</fullName>
    </submittedName>
</protein>
<sequence>MSRILGRHRGIPPQVRRTDGPGVGDRVGSRAGETEHWSVPELARHLVTELHEQFGLVVSATVYRYRIDAPWIIDVQAHGLPEGDLDDTPTGADRMVDRIVSWIDAYNEQRDGVPRFAGPNVVLLRQFERHSPRPGRVSVRRYHLRHPIQRRLARLRSWLAGSLL</sequence>
<gene>
    <name evidence="2" type="ORF">SAMN05216174_101683</name>
</gene>
<dbReference type="STRING" id="1271860.SAMN05216174_101683"/>
<dbReference type="OrthoDB" id="3692585at2"/>
<dbReference type="Proteomes" id="UP000199501">
    <property type="component" value="Unassembled WGS sequence"/>
</dbReference>
<keyword evidence="3" id="KW-1185">Reference proteome</keyword>
<dbReference type="EMBL" id="FMZZ01000001">
    <property type="protein sequence ID" value="SDC25227.1"/>
    <property type="molecule type" value="Genomic_DNA"/>
</dbReference>
<dbReference type="AlphaFoldDB" id="A0A1G6K2P9"/>
<proteinExistence type="predicted"/>
<accession>A0A1G6K2P9</accession>
<organism evidence="2 3">
    <name type="scientific">Actinokineospora iranica</name>
    <dbReference type="NCBI Taxonomy" id="1271860"/>
    <lineage>
        <taxon>Bacteria</taxon>
        <taxon>Bacillati</taxon>
        <taxon>Actinomycetota</taxon>
        <taxon>Actinomycetes</taxon>
        <taxon>Pseudonocardiales</taxon>
        <taxon>Pseudonocardiaceae</taxon>
        <taxon>Actinokineospora</taxon>
    </lineage>
</organism>
<dbReference type="RefSeq" id="WP_139190485.1">
    <property type="nucleotide sequence ID" value="NZ_FMZZ01000001.1"/>
</dbReference>
<evidence type="ECO:0000256" key="1">
    <source>
        <dbReference type="SAM" id="MobiDB-lite"/>
    </source>
</evidence>